<evidence type="ECO:0000256" key="1">
    <source>
        <dbReference type="ARBA" id="ARBA00004651"/>
    </source>
</evidence>
<keyword evidence="7 8" id="KW-0472">Membrane</keyword>
<evidence type="ECO:0000256" key="3">
    <source>
        <dbReference type="ARBA" id="ARBA00022676"/>
    </source>
</evidence>
<keyword evidence="5 8" id="KW-0812">Transmembrane</keyword>
<proteinExistence type="predicted"/>
<keyword evidence="6 8" id="KW-1133">Transmembrane helix</keyword>
<evidence type="ECO:0000256" key="2">
    <source>
        <dbReference type="ARBA" id="ARBA00022475"/>
    </source>
</evidence>
<dbReference type="InterPro" id="IPR038731">
    <property type="entry name" value="RgtA/B/C-like"/>
</dbReference>
<feature type="transmembrane region" description="Helical" evidence="8">
    <location>
        <begin position="311"/>
        <end position="334"/>
    </location>
</feature>
<protein>
    <recommendedName>
        <fullName evidence="9">Glycosyltransferase RgtA/B/C/D-like domain-containing protein</fullName>
    </recommendedName>
</protein>
<sequence length="494" mass="57121">MDFLLVFILALLTFISRIFNLLKVPIFTDEAIYIRWAQIGLADPAHRYISLTDGKQPLFTWLMYPFLMIFNDPLYAGRFVSVASAVLAVIGIYLVSKTLFNRTTAVLAGLLYLICPFVVVYDRLALMDSLLAAFAVWSLYLEILLIKYLRLDVALILGLTIGFGLLTKSSALFYILLLPASWLIFDRKGKSKLSVIIKWLGFSFLSILIAQIMYNSLRLSPYFYIIEQKNYSFIMPVSAFLSQPFKYFLPNLYGLTSFLVEYLTIPVIVLIIISLVFAVIGKKRRIFFLFLWFIFPFLTLAAFGIVLFPRFILFMTLPLLIIAANLLADLYYFLRVRFKSLYLILGLILIYPFYVSWMLIFNPVRAAIPKIDRNQLFDDWPSGYGVREVIDYLDNQARNKTIVIGTEGTFGLNPAVYEIYLKQNKNIIIKGYWPVGEVPRELLDYARNYPTYLVFKEKQVIPSDWPLKLIAKYRRGLGNTYLYFYQVVPENGSI</sequence>
<feature type="transmembrane region" description="Helical" evidence="8">
    <location>
        <begin position="229"/>
        <end position="249"/>
    </location>
</feature>
<evidence type="ECO:0000256" key="4">
    <source>
        <dbReference type="ARBA" id="ARBA00022679"/>
    </source>
</evidence>
<feature type="transmembrane region" description="Helical" evidence="8">
    <location>
        <begin position="255"/>
        <end position="279"/>
    </location>
</feature>
<keyword evidence="4" id="KW-0808">Transferase</keyword>
<evidence type="ECO:0000256" key="8">
    <source>
        <dbReference type="SAM" id="Phobius"/>
    </source>
</evidence>
<dbReference type="PANTHER" id="PTHR33908:SF11">
    <property type="entry name" value="MEMBRANE PROTEIN"/>
    <property type="match status" value="1"/>
</dbReference>
<reference evidence="10 11" key="1">
    <citation type="journal article" date="2016" name="Nat. Commun.">
        <title>Thousands of microbial genomes shed light on interconnected biogeochemical processes in an aquifer system.</title>
        <authorList>
            <person name="Anantharaman K."/>
            <person name="Brown C.T."/>
            <person name="Hug L.A."/>
            <person name="Sharon I."/>
            <person name="Castelle C.J."/>
            <person name="Probst A.J."/>
            <person name="Thomas B.C."/>
            <person name="Singh A."/>
            <person name="Wilkins M.J."/>
            <person name="Karaoz U."/>
            <person name="Brodie E.L."/>
            <person name="Williams K.H."/>
            <person name="Hubbard S.S."/>
            <person name="Banfield J.F."/>
        </authorList>
    </citation>
    <scope>NUCLEOTIDE SEQUENCE [LARGE SCALE GENOMIC DNA]</scope>
</reference>
<dbReference type="InterPro" id="IPR050297">
    <property type="entry name" value="LipidA_mod_glycosyltrf_83"/>
</dbReference>
<dbReference type="EMBL" id="MFJM01000042">
    <property type="protein sequence ID" value="OGG17302.1"/>
    <property type="molecule type" value="Genomic_DNA"/>
</dbReference>
<gene>
    <name evidence="10" type="ORF">A3D78_05605</name>
</gene>
<evidence type="ECO:0000256" key="6">
    <source>
        <dbReference type="ARBA" id="ARBA00022989"/>
    </source>
</evidence>
<evidence type="ECO:0000259" key="9">
    <source>
        <dbReference type="Pfam" id="PF13231"/>
    </source>
</evidence>
<dbReference type="Proteomes" id="UP000176253">
    <property type="component" value="Unassembled WGS sequence"/>
</dbReference>
<feature type="transmembrane region" description="Helical" evidence="8">
    <location>
        <begin position="153"/>
        <end position="176"/>
    </location>
</feature>
<evidence type="ECO:0000256" key="5">
    <source>
        <dbReference type="ARBA" id="ARBA00022692"/>
    </source>
</evidence>
<feature type="transmembrane region" description="Helical" evidence="8">
    <location>
        <begin position="196"/>
        <end position="217"/>
    </location>
</feature>
<dbReference type="STRING" id="1798383.A3D78_05605"/>
<feature type="transmembrane region" description="Helical" evidence="8">
    <location>
        <begin position="286"/>
        <end position="305"/>
    </location>
</feature>
<feature type="transmembrane region" description="Helical" evidence="8">
    <location>
        <begin position="103"/>
        <end position="121"/>
    </location>
</feature>
<dbReference type="AlphaFoldDB" id="A0A1F5ZYR5"/>
<accession>A0A1F5ZYR5</accession>
<evidence type="ECO:0000256" key="7">
    <source>
        <dbReference type="ARBA" id="ARBA00023136"/>
    </source>
</evidence>
<evidence type="ECO:0000313" key="11">
    <source>
        <dbReference type="Proteomes" id="UP000176253"/>
    </source>
</evidence>
<keyword evidence="2" id="KW-1003">Cell membrane</keyword>
<feature type="transmembrane region" description="Helical" evidence="8">
    <location>
        <begin position="341"/>
        <end position="360"/>
    </location>
</feature>
<dbReference type="GO" id="GO:0016763">
    <property type="term" value="F:pentosyltransferase activity"/>
    <property type="evidence" value="ECO:0007669"/>
    <property type="project" value="TreeGrafter"/>
</dbReference>
<name>A0A1F5ZYR5_9BACT</name>
<dbReference type="Pfam" id="PF13231">
    <property type="entry name" value="PMT_2"/>
    <property type="match status" value="1"/>
</dbReference>
<comment type="subcellular location">
    <subcellularLocation>
        <location evidence="1">Cell membrane</location>
        <topology evidence="1">Multi-pass membrane protein</topology>
    </subcellularLocation>
</comment>
<keyword evidence="3" id="KW-0328">Glycosyltransferase</keyword>
<comment type="caution">
    <text evidence="10">The sequence shown here is derived from an EMBL/GenBank/DDBJ whole genome shotgun (WGS) entry which is preliminary data.</text>
</comment>
<feature type="transmembrane region" description="Helical" evidence="8">
    <location>
        <begin position="75"/>
        <end position="96"/>
    </location>
</feature>
<dbReference type="GO" id="GO:0009103">
    <property type="term" value="P:lipopolysaccharide biosynthetic process"/>
    <property type="evidence" value="ECO:0007669"/>
    <property type="project" value="UniProtKB-ARBA"/>
</dbReference>
<feature type="transmembrane region" description="Helical" evidence="8">
    <location>
        <begin position="127"/>
        <end position="146"/>
    </location>
</feature>
<organism evidence="10 11">
    <name type="scientific">Candidatus Gottesmanbacteria bacterium RIFCSPHIGHO2_02_FULL_39_14</name>
    <dbReference type="NCBI Taxonomy" id="1798383"/>
    <lineage>
        <taxon>Bacteria</taxon>
        <taxon>Candidatus Gottesmaniibacteriota</taxon>
    </lineage>
</organism>
<dbReference type="PANTHER" id="PTHR33908">
    <property type="entry name" value="MANNOSYLTRANSFERASE YKCB-RELATED"/>
    <property type="match status" value="1"/>
</dbReference>
<feature type="domain" description="Glycosyltransferase RgtA/B/C/D-like" evidence="9">
    <location>
        <begin position="57"/>
        <end position="210"/>
    </location>
</feature>
<dbReference type="GO" id="GO:0005886">
    <property type="term" value="C:plasma membrane"/>
    <property type="evidence" value="ECO:0007669"/>
    <property type="project" value="UniProtKB-SubCell"/>
</dbReference>
<evidence type="ECO:0000313" key="10">
    <source>
        <dbReference type="EMBL" id="OGG17302.1"/>
    </source>
</evidence>